<dbReference type="PANTHER" id="PTHR48228:SF5">
    <property type="entry name" value="ALPHA-METHYLACYL-COA RACEMASE"/>
    <property type="match status" value="1"/>
</dbReference>
<feature type="compositionally biased region" description="Low complexity" evidence="1">
    <location>
        <begin position="345"/>
        <end position="358"/>
    </location>
</feature>
<keyword evidence="3" id="KW-1185">Reference proteome</keyword>
<dbReference type="Pfam" id="PF02515">
    <property type="entry name" value="CoA_transf_3"/>
    <property type="match status" value="1"/>
</dbReference>
<dbReference type="InterPro" id="IPR003673">
    <property type="entry name" value="CoA-Trfase_fam_III"/>
</dbReference>
<dbReference type="EMBL" id="BAAAMY010000001">
    <property type="protein sequence ID" value="GAA1907252.1"/>
    <property type="molecule type" value="Genomic_DNA"/>
</dbReference>
<feature type="region of interest" description="Disordered" evidence="1">
    <location>
        <begin position="338"/>
        <end position="359"/>
    </location>
</feature>
<proteinExistence type="predicted"/>
<protein>
    <submittedName>
        <fullName evidence="2">CaiB/BaiF CoA-transferase family protein</fullName>
    </submittedName>
</protein>
<dbReference type="PANTHER" id="PTHR48228">
    <property type="entry name" value="SUCCINYL-COA--D-CITRAMALATE COA-TRANSFERASE"/>
    <property type="match status" value="1"/>
</dbReference>
<reference evidence="2 3" key="1">
    <citation type="journal article" date="2019" name="Int. J. Syst. Evol. Microbiol.">
        <title>The Global Catalogue of Microorganisms (GCM) 10K type strain sequencing project: providing services to taxonomists for standard genome sequencing and annotation.</title>
        <authorList>
            <consortium name="The Broad Institute Genomics Platform"/>
            <consortium name="The Broad Institute Genome Sequencing Center for Infectious Disease"/>
            <person name="Wu L."/>
            <person name="Ma J."/>
        </authorList>
    </citation>
    <scope>NUCLEOTIDE SEQUENCE [LARGE SCALE GENOMIC DNA]</scope>
    <source>
        <strain evidence="2 3">JCM 14046</strain>
    </source>
</reference>
<dbReference type="SUPFAM" id="SSF89796">
    <property type="entry name" value="CoA-transferase family III (CaiB/BaiF)"/>
    <property type="match status" value="1"/>
</dbReference>
<comment type="caution">
    <text evidence="2">The sequence shown here is derived from an EMBL/GenBank/DDBJ whole genome shotgun (WGS) entry which is preliminary data.</text>
</comment>
<evidence type="ECO:0000256" key="1">
    <source>
        <dbReference type="SAM" id="MobiDB-lite"/>
    </source>
</evidence>
<dbReference type="InterPro" id="IPR044855">
    <property type="entry name" value="CoA-Trfase_III_dom3_sf"/>
</dbReference>
<evidence type="ECO:0000313" key="3">
    <source>
        <dbReference type="Proteomes" id="UP001501612"/>
    </source>
</evidence>
<dbReference type="Proteomes" id="UP001501612">
    <property type="component" value="Unassembled WGS sequence"/>
</dbReference>
<dbReference type="InterPro" id="IPR050509">
    <property type="entry name" value="CoA-transferase_III"/>
</dbReference>
<name>A0ABN2P0X1_9ACTN</name>
<sequence length="385" mass="39770">MGESPLGARSGPLRGVKVVEIAGIGPGPHACTILADLGADVVRLERPGGGAVGGGATDLLTRGRPSVALDLKHPEAAGLVLDLVASADVLVEGMRPGTTERLGIGPEQCWERNPALVYGRMTGWGQDGPLASTAGHDMNYVALTGALHGLGQDPGRPHFPMNLLGDFGGGSTYLVIGVLAALLEARTSGRGQVVDAAITDGTAHLNAMTMGFLAGGGHVERRASNFLDGGQPYYDLYATADGRHMSVGPLEPQFYALFTELLGIAGDAPDRFDPARADELRTLVAARFAERTMAEWTAVFEGTDACVAPVLTMREAAAHPHNVARGTLVEHEGLLQPGPAPRFSATPGALTTGPTTPGSDTRAALTAWGVTDVEGLLERGVVAQA</sequence>
<dbReference type="Gene3D" id="3.30.1540.10">
    <property type="entry name" value="formyl-coa transferase, domain 3"/>
    <property type="match status" value="1"/>
</dbReference>
<dbReference type="InterPro" id="IPR023606">
    <property type="entry name" value="CoA-Trfase_III_dom_1_sf"/>
</dbReference>
<accession>A0ABN2P0X1</accession>
<dbReference type="RefSeq" id="WP_344003273.1">
    <property type="nucleotide sequence ID" value="NZ_BAAAMY010000001.1"/>
</dbReference>
<dbReference type="Gene3D" id="3.40.50.10540">
    <property type="entry name" value="Crotonobetainyl-coa:carnitine coa-transferase, domain 1"/>
    <property type="match status" value="1"/>
</dbReference>
<gene>
    <name evidence="2" type="ORF">GCM10009737_05080</name>
</gene>
<evidence type="ECO:0000313" key="2">
    <source>
        <dbReference type="EMBL" id="GAA1907252.1"/>
    </source>
</evidence>
<organism evidence="2 3">
    <name type="scientific">Nocardioides lentus</name>
    <dbReference type="NCBI Taxonomy" id="338077"/>
    <lineage>
        <taxon>Bacteria</taxon>
        <taxon>Bacillati</taxon>
        <taxon>Actinomycetota</taxon>
        <taxon>Actinomycetes</taxon>
        <taxon>Propionibacteriales</taxon>
        <taxon>Nocardioidaceae</taxon>
        <taxon>Nocardioides</taxon>
    </lineage>
</organism>